<dbReference type="AlphaFoldDB" id="A0A6J6TGA3"/>
<dbReference type="EMBL" id="CAEZUG010000035">
    <property type="protein sequence ID" value="CAB4593034.1"/>
    <property type="molecule type" value="Genomic_DNA"/>
</dbReference>
<gene>
    <name evidence="8" type="ORF">UFOPK1795_00708</name>
    <name evidence="9" type="ORF">UFOPK2816_00572</name>
</gene>
<dbReference type="CDD" id="cd03257">
    <property type="entry name" value="ABC_NikE_OppD_transporters"/>
    <property type="match status" value="1"/>
</dbReference>
<organism evidence="9">
    <name type="scientific">freshwater metagenome</name>
    <dbReference type="NCBI Taxonomy" id="449393"/>
    <lineage>
        <taxon>unclassified sequences</taxon>
        <taxon>metagenomes</taxon>
        <taxon>ecological metagenomes</taxon>
    </lineage>
</organism>
<dbReference type="GO" id="GO:0005886">
    <property type="term" value="C:plasma membrane"/>
    <property type="evidence" value="ECO:0007669"/>
    <property type="project" value="UniProtKB-SubCell"/>
</dbReference>
<dbReference type="InterPro" id="IPR003593">
    <property type="entry name" value="AAA+_ATPase"/>
</dbReference>
<comment type="subcellular location">
    <subcellularLocation>
        <location evidence="1">Cell membrane</location>
        <topology evidence="1">Peripheral membrane protein</topology>
    </subcellularLocation>
</comment>
<evidence type="ECO:0000259" key="7">
    <source>
        <dbReference type="PROSITE" id="PS50893"/>
    </source>
</evidence>
<dbReference type="SUPFAM" id="SSF52540">
    <property type="entry name" value="P-loop containing nucleoside triphosphate hydrolases"/>
    <property type="match status" value="1"/>
</dbReference>
<dbReference type="FunFam" id="3.40.50.300:FF:000016">
    <property type="entry name" value="Oligopeptide ABC transporter ATP-binding component"/>
    <property type="match status" value="1"/>
</dbReference>
<evidence type="ECO:0000256" key="1">
    <source>
        <dbReference type="ARBA" id="ARBA00004202"/>
    </source>
</evidence>
<dbReference type="SMART" id="SM00382">
    <property type="entry name" value="AAA"/>
    <property type="match status" value="1"/>
</dbReference>
<evidence type="ECO:0000256" key="5">
    <source>
        <dbReference type="ARBA" id="ARBA00022840"/>
    </source>
</evidence>
<feature type="domain" description="ABC transporter" evidence="7">
    <location>
        <begin position="5"/>
        <end position="255"/>
    </location>
</feature>
<dbReference type="PANTHER" id="PTHR43297:SF2">
    <property type="entry name" value="DIPEPTIDE TRANSPORT ATP-BINDING PROTEIN DPPD"/>
    <property type="match status" value="1"/>
</dbReference>
<sequence>MSDVLRVENLTVTVPSFEGAVPAVDDISFTIPTGTKVALVGESGSGKSLTAFSIMRLVDHPVKIQTGKIWLGDREISSLTDKEFRTIRGAEIAMIYQDPMSTLNPIMRVGRQIIESIQLYSDVSTKAAKVRALELLNDVGILDPEKSLNSYPFEMSGGMLQRSVIAMALSGSPKLLIADEATTALDVTTQARVLDLVDKLAVERNLSVLLITHDLGVAAQFADEVMVMYDGRIVEKGSVRQVFTRPMHPYTRALLDSRCDDTVDYSQPIKSIPGQPPRPALRDDKCSFAARCSHVQENCLSSTPTLIKYGETLAACFHSERIISMSEVI</sequence>
<dbReference type="PROSITE" id="PS50893">
    <property type="entry name" value="ABC_TRANSPORTER_2"/>
    <property type="match status" value="1"/>
</dbReference>
<dbReference type="InterPro" id="IPR050388">
    <property type="entry name" value="ABC_Ni/Peptide_Import"/>
</dbReference>
<dbReference type="InterPro" id="IPR013563">
    <property type="entry name" value="Oligopep_ABC_C"/>
</dbReference>
<name>A0A6J6TGA3_9ZZZZ</name>
<dbReference type="Gene3D" id="3.40.50.300">
    <property type="entry name" value="P-loop containing nucleotide triphosphate hydrolases"/>
    <property type="match status" value="1"/>
</dbReference>
<evidence type="ECO:0000256" key="6">
    <source>
        <dbReference type="ARBA" id="ARBA00023136"/>
    </source>
</evidence>
<evidence type="ECO:0000313" key="9">
    <source>
        <dbReference type="EMBL" id="CAB4745855.1"/>
    </source>
</evidence>
<keyword evidence="4" id="KW-0547">Nucleotide-binding</keyword>
<protein>
    <submittedName>
        <fullName evidence="9">Unannotated protein</fullName>
    </submittedName>
</protein>
<evidence type="ECO:0000256" key="3">
    <source>
        <dbReference type="ARBA" id="ARBA00022475"/>
    </source>
</evidence>
<dbReference type="Pfam" id="PF08352">
    <property type="entry name" value="oligo_HPY"/>
    <property type="match status" value="1"/>
</dbReference>
<reference evidence="9" key="1">
    <citation type="submission" date="2020-05" db="EMBL/GenBank/DDBJ databases">
        <authorList>
            <person name="Chiriac C."/>
            <person name="Salcher M."/>
            <person name="Ghai R."/>
            <person name="Kavagutti S V."/>
        </authorList>
    </citation>
    <scope>NUCLEOTIDE SEQUENCE</scope>
</reference>
<dbReference type="GO" id="GO:0005524">
    <property type="term" value="F:ATP binding"/>
    <property type="evidence" value="ECO:0007669"/>
    <property type="project" value="UniProtKB-KW"/>
</dbReference>
<accession>A0A6J6TGA3</accession>
<proteinExistence type="predicted"/>
<dbReference type="InterPro" id="IPR003439">
    <property type="entry name" value="ABC_transporter-like_ATP-bd"/>
</dbReference>
<dbReference type="Pfam" id="PF00005">
    <property type="entry name" value="ABC_tran"/>
    <property type="match status" value="1"/>
</dbReference>
<dbReference type="GO" id="GO:0016887">
    <property type="term" value="F:ATP hydrolysis activity"/>
    <property type="evidence" value="ECO:0007669"/>
    <property type="project" value="InterPro"/>
</dbReference>
<keyword evidence="2" id="KW-0813">Transport</keyword>
<dbReference type="EMBL" id="CAEZZB010000057">
    <property type="protein sequence ID" value="CAB4745855.1"/>
    <property type="molecule type" value="Genomic_DNA"/>
</dbReference>
<evidence type="ECO:0000256" key="2">
    <source>
        <dbReference type="ARBA" id="ARBA00022448"/>
    </source>
</evidence>
<dbReference type="PANTHER" id="PTHR43297">
    <property type="entry name" value="OLIGOPEPTIDE TRANSPORT ATP-BINDING PROTEIN APPD"/>
    <property type="match status" value="1"/>
</dbReference>
<keyword evidence="5" id="KW-0067">ATP-binding</keyword>
<keyword evidence="6" id="KW-0472">Membrane</keyword>
<dbReference type="NCBIfam" id="TIGR01727">
    <property type="entry name" value="oligo_HPY"/>
    <property type="match status" value="1"/>
</dbReference>
<evidence type="ECO:0000256" key="4">
    <source>
        <dbReference type="ARBA" id="ARBA00022741"/>
    </source>
</evidence>
<dbReference type="InterPro" id="IPR027417">
    <property type="entry name" value="P-loop_NTPase"/>
</dbReference>
<keyword evidence="3" id="KW-1003">Cell membrane</keyword>
<dbReference type="GO" id="GO:0015833">
    <property type="term" value="P:peptide transport"/>
    <property type="evidence" value="ECO:0007669"/>
    <property type="project" value="InterPro"/>
</dbReference>
<evidence type="ECO:0000313" key="8">
    <source>
        <dbReference type="EMBL" id="CAB4593034.1"/>
    </source>
</evidence>